<evidence type="ECO:0000259" key="1">
    <source>
        <dbReference type="Pfam" id="PF01656"/>
    </source>
</evidence>
<dbReference type="InterPro" id="IPR027417">
    <property type="entry name" value="P-loop_NTPase"/>
</dbReference>
<dbReference type="AlphaFoldDB" id="A0A1H5X7L4"/>
<accession>A0A1H5X7L4</accession>
<organism evidence="2 3">
    <name type="scientific">Nitrosomonas ureae</name>
    <dbReference type="NCBI Taxonomy" id="44577"/>
    <lineage>
        <taxon>Bacteria</taxon>
        <taxon>Pseudomonadati</taxon>
        <taxon>Pseudomonadota</taxon>
        <taxon>Betaproteobacteria</taxon>
        <taxon>Nitrosomonadales</taxon>
        <taxon>Nitrosomonadaceae</taxon>
        <taxon>Nitrosomonas</taxon>
    </lineage>
</organism>
<reference evidence="2 3" key="1">
    <citation type="submission" date="2016-10" db="EMBL/GenBank/DDBJ databases">
        <authorList>
            <person name="de Groot N.N."/>
        </authorList>
    </citation>
    <scope>NUCLEOTIDE SEQUENCE [LARGE SCALE GENOMIC DNA]</scope>
    <source>
        <strain evidence="2 3">Nm13</strain>
    </source>
</reference>
<evidence type="ECO:0000313" key="2">
    <source>
        <dbReference type="EMBL" id="SEG07465.1"/>
    </source>
</evidence>
<dbReference type="Gene3D" id="3.40.50.300">
    <property type="entry name" value="P-loop containing nucleotide triphosphate hydrolases"/>
    <property type="match status" value="1"/>
</dbReference>
<dbReference type="InterPro" id="IPR002586">
    <property type="entry name" value="CobQ/CobB/MinD/ParA_Nub-bd_dom"/>
</dbReference>
<dbReference type="EMBL" id="FNUX01000024">
    <property type="protein sequence ID" value="SEG07465.1"/>
    <property type="molecule type" value="Genomic_DNA"/>
</dbReference>
<dbReference type="OrthoDB" id="69313at2"/>
<dbReference type="Proteomes" id="UP000236753">
    <property type="component" value="Unassembled WGS sequence"/>
</dbReference>
<gene>
    <name evidence="2" type="ORF">SAMN05216334_12446</name>
</gene>
<dbReference type="SUPFAM" id="SSF52540">
    <property type="entry name" value="P-loop containing nucleoside triphosphate hydrolases"/>
    <property type="match status" value="1"/>
</dbReference>
<feature type="domain" description="CobQ/CobB/MinD/ParA nucleotide binding" evidence="1">
    <location>
        <begin position="6"/>
        <end position="174"/>
    </location>
</feature>
<protein>
    <submittedName>
        <fullName evidence="2">CobQ/CobB/MinD/ParA nucleotide binding domain-containing protein</fullName>
    </submittedName>
</protein>
<proteinExistence type="predicted"/>
<dbReference type="RefSeq" id="WP_103967223.1">
    <property type="nucleotide sequence ID" value="NZ_FNUX01000024.1"/>
</dbReference>
<sequence>MAKIHMILQGKGGVGKSLIASILAQHCYAKKKDILCIDTDPVNATFHGFKKLNVTRLDLMDGDNVDPRKFDHLVEMITKSKSDVIIDNGASTFVGLSHYLISNQVSTMLREMGHELVIHTVITGGQSLTDTVNGFNRIIQQFPTDVTFIVWLNQFWGKIEMNGKKFESMKAYIDNKSRISAIVTIPEYKMETFGRDLREMLQDKLTFDEAIAKPEILIMVRQRLKIIKDDLFKQLEGAQAVLA</sequence>
<name>A0A1H5X7L4_9PROT</name>
<evidence type="ECO:0000313" key="3">
    <source>
        <dbReference type="Proteomes" id="UP000236753"/>
    </source>
</evidence>
<dbReference type="Pfam" id="PF01656">
    <property type="entry name" value="CbiA"/>
    <property type="match status" value="1"/>
</dbReference>
<dbReference type="NCBIfam" id="NF010461">
    <property type="entry name" value="PRK13886.1"/>
    <property type="match status" value="1"/>
</dbReference>